<dbReference type="InterPro" id="IPR006638">
    <property type="entry name" value="Elp3/MiaA/NifB-like_rSAM"/>
</dbReference>
<protein>
    <recommendedName>
        <fullName evidence="4">Elongator complex protein 3</fullName>
        <ecNumber evidence="16">2.3.1.311</ecNumber>
    </recommendedName>
    <alternativeName>
        <fullName evidence="15">tRNA uridine(34) acetyltransferase</fullName>
    </alternativeName>
</protein>
<dbReference type="SFLD" id="SFLDG01086">
    <property type="entry name" value="elongater_protein-like"/>
    <property type="match status" value="1"/>
</dbReference>
<dbReference type="Gene3D" id="3.20.20.70">
    <property type="entry name" value="Aldolase class I"/>
    <property type="match status" value="1"/>
</dbReference>
<dbReference type="InterPro" id="IPR058240">
    <property type="entry name" value="rSAM_sf"/>
</dbReference>
<keyword evidence="13" id="KW-0411">Iron-sulfur</keyword>
<evidence type="ECO:0000256" key="2">
    <source>
        <dbReference type="ARBA" id="ARBA00005043"/>
    </source>
</evidence>
<dbReference type="Pfam" id="PF16199">
    <property type="entry name" value="Radical_SAM_C"/>
    <property type="match status" value="1"/>
</dbReference>
<dbReference type="Pfam" id="PF04055">
    <property type="entry name" value="Radical_SAM"/>
    <property type="match status" value="1"/>
</dbReference>
<evidence type="ECO:0000256" key="16">
    <source>
        <dbReference type="ARBA" id="ARBA00044771"/>
    </source>
</evidence>
<evidence type="ECO:0000256" key="10">
    <source>
        <dbReference type="ARBA" id="ARBA00022723"/>
    </source>
</evidence>
<dbReference type="GO" id="GO:0046872">
    <property type="term" value="F:metal ion binding"/>
    <property type="evidence" value="ECO:0007669"/>
    <property type="project" value="UniProtKB-KW"/>
</dbReference>
<dbReference type="Pfam" id="PF00583">
    <property type="entry name" value="Acetyltransf_1"/>
    <property type="match status" value="1"/>
</dbReference>
<dbReference type="PANTHER" id="PTHR11135">
    <property type="entry name" value="HISTONE ACETYLTRANSFERASE-RELATED"/>
    <property type="match status" value="1"/>
</dbReference>
<evidence type="ECO:0000256" key="5">
    <source>
        <dbReference type="ARBA" id="ARBA00022485"/>
    </source>
</evidence>
<keyword evidence="9" id="KW-0819">tRNA processing</keyword>
<evidence type="ECO:0000313" key="20">
    <source>
        <dbReference type="Proteomes" id="UP000070457"/>
    </source>
</evidence>
<reference evidence="19 20" key="1">
    <citation type="submission" date="2015-02" db="EMBL/GenBank/DDBJ databases">
        <title>Improved understanding of the partial-nitritation anammox process through 23 genomes representing the majority of the microbial community.</title>
        <authorList>
            <person name="Speth D.R."/>
            <person name="In T Zandt M."/>
            <person name="Guerrero Cruz S."/>
            <person name="Jetten M.S."/>
            <person name="Dutilh B.E."/>
        </authorList>
    </citation>
    <scope>NUCLEOTIDE SEQUENCE [LARGE SCALE GENOMIC DNA]</scope>
    <source>
        <strain evidence="19">OLB20</strain>
    </source>
</reference>
<feature type="domain" description="N-acetyltransferase" evidence="18">
    <location>
        <begin position="424"/>
        <end position="584"/>
    </location>
</feature>
<keyword evidence="12" id="KW-0408">Iron</keyword>
<keyword evidence="14" id="KW-0012">Acyltransferase</keyword>
<evidence type="ECO:0000256" key="6">
    <source>
        <dbReference type="ARBA" id="ARBA00022555"/>
    </source>
</evidence>
<comment type="catalytic activity">
    <reaction evidence="17">
        <text>uridine(34) in tRNA + acetyl-CoA + S-adenosyl-L-methionine + H2O = 5-(carboxymethyl)uridine(34) in tRNA + 5'-deoxyadenosine + L-methionine + CoA + 2 H(+)</text>
        <dbReference type="Rhea" id="RHEA:61020"/>
        <dbReference type="Rhea" id="RHEA-COMP:10407"/>
        <dbReference type="Rhea" id="RHEA-COMP:11727"/>
        <dbReference type="ChEBI" id="CHEBI:15377"/>
        <dbReference type="ChEBI" id="CHEBI:15378"/>
        <dbReference type="ChEBI" id="CHEBI:17319"/>
        <dbReference type="ChEBI" id="CHEBI:57287"/>
        <dbReference type="ChEBI" id="CHEBI:57288"/>
        <dbReference type="ChEBI" id="CHEBI:57844"/>
        <dbReference type="ChEBI" id="CHEBI:59789"/>
        <dbReference type="ChEBI" id="CHEBI:65315"/>
        <dbReference type="ChEBI" id="CHEBI:74882"/>
        <dbReference type="EC" id="2.3.1.311"/>
    </reaction>
    <physiologicalReaction direction="left-to-right" evidence="17">
        <dbReference type="Rhea" id="RHEA:61021"/>
    </physiologicalReaction>
</comment>
<gene>
    <name evidence="19" type="ORF">TR69_WS6001001478</name>
</gene>
<evidence type="ECO:0000256" key="3">
    <source>
        <dbReference type="ARBA" id="ARBA00005494"/>
    </source>
</evidence>
<dbReference type="SMART" id="SM00729">
    <property type="entry name" value="Elp3"/>
    <property type="match status" value="1"/>
</dbReference>
<dbReference type="Proteomes" id="UP000070457">
    <property type="component" value="Unassembled WGS sequence"/>
</dbReference>
<dbReference type="InterPro" id="IPR000182">
    <property type="entry name" value="GNAT_dom"/>
</dbReference>
<dbReference type="GO" id="GO:0051539">
    <property type="term" value="F:4 iron, 4 sulfur cluster binding"/>
    <property type="evidence" value="ECO:0007669"/>
    <property type="project" value="UniProtKB-KW"/>
</dbReference>
<dbReference type="GO" id="GO:0005737">
    <property type="term" value="C:cytoplasm"/>
    <property type="evidence" value="ECO:0007669"/>
    <property type="project" value="TreeGrafter"/>
</dbReference>
<proteinExistence type="inferred from homology"/>
<dbReference type="SUPFAM" id="SSF102114">
    <property type="entry name" value="Radical SAM enzymes"/>
    <property type="match status" value="1"/>
</dbReference>
<evidence type="ECO:0000256" key="12">
    <source>
        <dbReference type="ARBA" id="ARBA00023004"/>
    </source>
</evidence>
<evidence type="ECO:0000256" key="15">
    <source>
        <dbReference type="ARBA" id="ARBA00030769"/>
    </source>
</evidence>
<dbReference type="InterPro" id="IPR016181">
    <property type="entry name" value="Acyl_CoA_acyltransferase"/>
</dbReference>
<evidence type="ECO:0000256" key="17">
    <source>
        <dbReference type="ARBA" id="ARBA00047372"/>
    </source>
</evidence>
<dbReference type="STRING" id="1617426.TR69_WS6001001478"/>
<comment type="pathway">
    <text evidence="2">tRNA modification; 5-methoxycarbonylmethyl-2-thiouridine-tRNA biosynthesis.</text>
</comment>
<keyword evidence="11" id="KW-0694">RNA-binding</keyword>
<dbReference type="GO" id="GO:0106261">
    <property type="term" value="F:tRNA uridine(34) acetyltransferase activity"/>
    <property type="evidence" value="ECO:0007669"/>
    <property type="project" value="UniProtKB-EC"/>
</dbReference>
<name>A0A136LW63_9BACT</name>
<evidence type="ECO:0000259" key="18">
    <source>
        <dbReference type="PROSITE" id="PS51186"/>
    </source>
</evidence>
<dbReference type="SFLD" id="SFLDF00344">
    <property type="entry name" value="ELP3-like"/>
    <property type="match status" value="1"/>
</dbReference>
<dbReference type="NCBIfam" id="TIGR01211">
    <property type="entry name" value="ELP3"/>
    <property type="match status" value="1"/>
</dbReference>
<keyword evidence="5" id="KW-0004">4Fe-4S</keyword>
<sequence>MNKYAFDPKPYRDDILAIVNEVAAVKRWTPKSLQKILPRHPRDGNAIFSRDQLVMGYRLLVSEKLADENPLVLERIRMKPTRTVSGVAPVTVLTKPFPCPGKCIFCPNDVRMPKSYLADEPGAQRAERNMFDPYLQVFNRLRAFMNTGHSTDKVELIVLGGTWSFYPEEYQIWFIKRCFDALNDFGVRDRRDEVKSVNMFEEANRIPRKTADGRTRSYNEIVHAVSRGATRDLLTASELSSWSELEEAQVANESASSRCVGLVIETRPDYIDEHEVIKIRRLGATKVQIGIQSLNDRVMELNRRGHGAKETAAAIHLLRRAGFKIHAHWMPNLYGSTPDSDIDDYKKLWQPEFSPDELKIYPTSVIANTVLHEKYKQGEYSPYTYEELLQVLTGTMPLTPRYCRLTRVVRDIPSTDIVAGNKRTNFRQIAEEELNKMGSPCQCIRCREIRGRKISPEDLQEERIEYKTSAGTEHFLSWKTRSDDRIVGFLRLLLPDDGDHFIPELAGNAVIREVHVYGQVVALGERQEGRTQHLGIGSRLIRTAEDIARSGGFSAISVISAIGTRKYYYRLGFRLHSLYMHKPL</sequence>
<evidence type="ECO:0000256" key="13">
    <source>
        <dbReference type="ARBA" id="ARBA00023014"/>
    </source>
</evidence>
<dbReference type="GO" id="GO:0002926">
    <property type="term" value="P:tRNA wobble base 5-methoxycarbonylmethyl-2-thiouridinylation"/>
    <property type="evidence" value="ECO:0007669"/>
    <property type="project" value="TreeGrafter"/>
</dbReference>
<dbReference type="PANTHER" id="PTHR11135:SF0">
    <property type="entry name" value="ELONGATOR COMPLEX PROTEIN 3"/>
    <property type="match status" value="1"/>
</dbReference>
<evidence type="ECO:0000256" key="1">
    <source>
        <dbReference type="ARBA" id="ARBA00001966"/>
    </source>
</evidence>
<organism evidence="19 20">
    <name type="scientific">candidate division WS6 bacterium OLB20</name>
    <dbReference type="NCBI Taxonomy" id="1617426"/>
    <lineage>
        <taxon>Bacteria</taxon>
        <taxon>Candidatus Dojkabacteria</taxon>
    </lineage>
</organism>
<dbReference type="EC" id="2.3.1.311" evidence="16"/>
<dbReference type="PATRIC" id="fig|1617426.3.peg.1455"/>
<keyword evidence="8" id="KW-0949">S-adenosyl-L-methionine</keyword>
<evidence type="ECO:0000256" key="8">
    <source>
        <dbReference type="ARBA" id="ARBA00022691"/>
    </source>
</evidence>
<dbReference type="InterPro" id="IPR007197">
    <property type="entry name" value="rSAM"/>
</dbReference>
<accession>A0A136LW63</accession>
<evidence type="ECO:0000256" key="14">
    <source>
        <dbReference type="ARBA" id="ARBA00023315"/>
    </source>
</evidence>
<dbReference type="PROSITE" id="PS51186">
    <property type="entry name" value="GNAT"/>
    <property type="match status" value="1"/>
</dbReference>
<evidence type="ECO:0000313" key="19">
    <source>
        <dbReference type="EMBL" id="KXK25872.1"/>
    </source>
</evidence>
<dbReference type="Gene3D" id="3.40.630.30">
    <property type="match status" value="1"/>
</dbReference>
<keyword evidence="10" id="KW-0479">Metal-binding</keyword>
<evidence type="ECO:0000256" key="4">
    <source>
        <dbReference type="ARBA" id="ARBA00020266"/>
    </source>
</evidence>
<comment type="similarity">
    <text evidence="3">Belongs to the ELP3 family.</text>
</comment>
<dbReference type="AlphaFoldDB" id="A0A136LW63"/>
<dbReference type="GO" id="GO:0000049">
    <property type="term" value="F:tRNA binding"/>
    <property type="evidence" value="ECO:0007669"/>
    <property type="project" value="UniProtKB-KW"/>
</dbReference>
<dbReference type="CDD" id="cd01335">
    <property type="entry name" value="Radical_SAM"/>
    <property type="match status" value="1"/>
</dbReference>
<dbReference type="InterPro" id="IPR013785">
    <property type="entry name" value="Aldolase_TIM"/>
</dbReference>
<keyword evidence="7" id="KW-0808">Transferase</keyword>
<dbReference type="EMBL" id="JYNZ01000006">
    <property type="protein sequence ID" value="KXK25872.1"/>
    <property type="molecule type" value="Genomic_DNA"/>
</dbReference>
<keyword evidence="6" id="KW-0820">tRNA-binding</keyword>
<dbReference type="CDD" id="cd04301">
    <property type="entry name" value="NAT_SF"/>
    <property type="match status" value="1"/>
</dbReference>
<evidence type="ECO:0000256" key="7">
    <source>
        <dbReference type="ARBA" id="ARBA00022679"/>
    </source>
</evidence>
<dbReference type="InterPro" id="IPR039661">
    <property type="entry name" value="ELP3"/>
</dbReference>
<dbReference type="SFLD" id="SFLDS00029">
    <property type="entry name" value="Radical_SAM"/>
    <property type="match status" value="1"/>
</dbReference>
<evidence type="ECO:0000256" key="11">
    <source>
        <dbReference type="ARBA" id="ARBA00022884"/>
    </source>
</evidence>
<dbReference type="InterPro" id="IPR032432">
    <property type="entry name" value="Radical_SAM_C"/>
</dbReference>
<dbReference type="InterPro" id="IPR034687">
    <property type="entry name" value="ELP3-like"/>
</dbReference>
<dbReference type="SUPFAM" id="SSF55729">
    <property type="entry name" value="Acyl-CoA N-acyltransferases (Nat)"/>
    <property type="match status" value="1"/>
</dbReference>
<comment type="caution">
    <text evidence="19">The sequence shown here is derived from an EMBL/GenBank/DDBJ whole genome shotgun (WGS) entry which is preliminary data.</text>
</comment>
<evidence type="ECO:0000256" key="9">
    <source>
        <dbReference type="ARBA" id="ARBA00022694"/>
    </source>
</evidence>
<comment type="cofactor">
    <cofactor evidence="1">
        <name>[4Fe-4S] cluster</name>
        <dbReference type="ChEBI" id="CHEBI:49883"/>
    </cofactor>
</comment>